<evidence type="ECO:0000313" key="4">
    <source>
        <dbReference type="Proteomes" id="UP000734854"/>
    </source>
</evidence>
<keyword evidence="1" id="KW-0472">Membrane</keyword>
<dbReference type="OrthoDB" id="686454at2759"/>
<keyword evidence="4" id="KW-1185">Reference proteome</keyword>
<organism evidence="3 4">
    <name type="scientific">Zingiber officinale</name>
    <name type="common">Ginger</name>
    <name type="synonym">Amomum zingiber</name>
    <dbReference type="NCBI Taxonomy" id="94328"/>
    <lineage>
        <taxon>Eukaryota</taxon>
        <taxon>Viridiplantae</taxon>
        <taxon>Streptophyta</taxon>
        <taxon>Embryophyta</taxon>
        <taxon>Tracheophyta</taxon>
        <taxon>Spermatophyta</taxon>
        <taxon>Magnoliopsida</taxon>
        <taxon>Liliopsida</taxon>
        <taxon>Zingiberales</taxon>
        <taxon>Zingiberaceae</taxon>
        <taxon>Zingiber</taxon>
    </lineage>
</organism>
<dbReference type="EMBL" id="JACMSC010000011">
    <property type="protein sequence ID" value="KAG6499247.1"/>
    <property type="molecule type" value="Genomic_DNA"/>
</dbReference>
<dbReference type="AlphaFoldDB" id="A0A8J5GFD7"/>
<feature type="transmembrane region" description="Helical" evidence="1">
    <location>
        <begin position="59"/>
        <end position="81"/>
    </location>
</feature>
<feature type="chain" id="PRO_5035281728" evidence="2">
    <location>
        <begin position="22"/>
        <end position="96"/>
    </location>
</feature>
<evidence type="ECO:0000313" key="3">
    <source>
        <dbReference type="EMBL" id="KAG6499247.1"/>
    </source>
</evidence>
<protein>
    <submittedName>
        <fullName evidence="3">Uncharacterized protein</fullName>
    </submittedName>
</protein>
<comment type="caution">
    <text evidence="3">The sequence shown here is derived from an EMBL/GenBank/DDBJ whole genome shotgun (WGS) entry which is preliminary data.</text>
</comment>
<name>A0A8J5GFD7_ZINOF</name>
<accession>A0A8J5GFD7</accession>
<feature type="signal peptide" evidence="2">
    <location>
        <begin position="1"/>
        <end position="21"/>
    </location>
</feature>
<gene>
    <name evidence="3" type="ORF">ZIOFF_039004</name>
</gene>
<evidence type="ECO:0000256" key="1">
    <source>
        <dbReference type="SAM" id="Phobius"/>
    </source>
</evidence>
<evidence type="ECO:0000256" key="2">
    <source>
        <dbReference type="SAM" id="SignalP"/>
    </source>
</evidence>
<keyword evidence="2" id="KW-0732">Signal</keyword>
<sequence length="96" mass="10241">MARRFILLAAFLCFVVALAAARPAPTETRELAVESHFASAPASQSSALQHHRRAPDRSIAGAEVILGGLATAIFGAIFAYIRVTRKQSSTEDNCKA</sequence>
<dbReference type="PANTHER" id="PTHR34558">
    <property type="entry name" value="EXPRESSED PROTEIN"/>
    <property type="match status" value="1"/>
</dbReference>
<keyword evidence="1" id="KW-1133">Transmembrane helix</keyword>
<keyword evidence="1" id="KW-0812">Transmembrane</keyword>
<reference evidence="3 4" key="1">
    <citation type="submission" date="2020-08" db="EMBL/GenBank/DDBJ databases">
        <title>Plant Genome Project.</title>
        <authorList>
            <person name="Zhang R.-G."/>
        </authorList>
    </citation>
    <scope>NUCLEOTIDE SEQUENCE [LARGE SCALE GENOMIC DNA]</scope>
    <source>
        <tissue evidence="3">Rhizome</tissue>
    </source>
</reference>
<proteinExistence type="predicted"/>
<dbReference type="Proteomes" id="UP000734854">
    <property type="component" value="Unassembled WGS sequence"/>
</dbReference>
<dbReference type="PANTHER" id="PTHR34558:SF9">
    <property type="entry name" value="F3L24.15 PROTEIN"/>
    <property type="match status" value="1"/>
</dbReference>